<evidence type="ECO:0000259" key="2">
    <source>
        <dbReference type="Pfam" id="PF05229"/>
    </source>
</evidence>
<dbReference type="PANTHER" id="PTHR37089">
    <property type="entry name" value="PROTEIN U-RELATED"/>
    <property type="match status" value="1"/>
</dbReference>
<dbReference type="Proteomes" id="UP000240212">
    <property type="component" value="Unassembled WGS sequence"/>
</dbReference>
<gene>
    <name evidence="3" type="ORF">C7G83_07830</name>
</gene>
<feature type="signal peptide" evidence="1">
    <location>
        <begin position="1"/>
        <end position="20"/>
    </location>
</feature>
<dbReference type="InterPro" id="IPR053167">
    <property type="entry name" value="Spore_coat_component"/>
</dbReference>
<dbReference type="OrthoDB" id="8901110at2"/>
<comment type="caution">
    <text evidence="3">The sequence shown here is derived from an EMBL/GenBank/DDBJ whole genome shotgun (WGS) entry which is preliminary data.</text>
</comment>
<evidence type="ECO:0000256" key="1">
    <source>
        <dbReference type="SAM" id="SignalP"/>
    </source>
</evidence>
<dbReference type="EMBL" id="PYEP01000003">
    <property type="protein sequence ID" value="PSN08083.1"/>
    <property type="molecule type" value="Genomic_DNA"/>
</dbReference>
<organism evidence="3 4">
    <name type="scientific">Siccibacter turicensis</name>
    <dbReference type="NCBI Taxonomy" id="357233"/>
    <lineage>
        <taxon>Bacteria</taxon>
        <taxon>Pseudomonadati</taxon>
        <taxon>Pseudomonadota</taxon>
        <taxon>Gammaproteobacteria</taxon>
        <taxon>Enterobacterales</taxon>
        <taxon>Enterobacteriaceae</taxon>
        <taxon>Siccibacter</taxon>
    </lineage>
</organism>
<feature type="domain" description="Spore coat protein U/FanG" evidence="2">
    <location>
        <begin position="16"/>
        <end position="155"/>
    </location>
</feature>
<dbReference type="InterPro" id="IPR007893">
    <property type="entry name" value="Spore_coat_U/FanG"/>
</dbReference>
<dbReference type="PANTHER" id="PTHR37089:SF1">
    <property type="entry name" value="MEMBRANE PROTEIN"/>
    <property type="match status" value="1"/>
</dbReference>
<evidence type="ECO:0000313" key="4">
    <source>
        <dbReference type="Proteomes" id="UP000240212"/>
    </source>
</evidence>
<dbReference type="RefSeq" id="WP_106876816.1">
    <property type="nucleotide sequence ID" value="NZ_PYEP01000003.1"/>
</dbReference>
<protein>
    <submittedName>
        <fullName evidence="3">Fimbrial protein</fullName>
    </submittedName>
</protein>
<keyword evidence="4" id="KW-1185">Reference proteome</keyword>
<feature type="domain" description="Spore coat protein U/FanG" evidence="2">
    <location>
        <begin position="179"/>
        <end position="317"/>
    </location>
</feature>
<keyword evidence="1" id="KW-0732">Signal</keyword>
<name>A0A2P8VKJ2_9ENTR</name>
<dbReference type="SMART" id="SM00972">
    <property type="entry name" value="SCPU"/>
    <property type="match status" value="2"/>
</dbReference>
<accession>A0A2P8VKJ2</accession>
<dbReference type="AlphaFoldDB" id="A0A2P8VKJ2"/>
<sequence length="321" mass="33865">MRRLLWAIMLLVGLCQTAQAVCTLTPPASASFGTRTSFVINSTVLDTSATFALDCTAVLTLLTNDFIRLTYVSSTNPVGTRGTLRNTANTDSIPFIVCSQANCAAPGEIATAASYTWSGNQLLGLLSGKRYALPFYFRTVAGQNVSAGTYQATLNFRLDYSICETGVAVCLSAQTGSPTFSMTLTAIVTNDCSTINAPAVNFGSAPLVQNFNPVTQNIVITCTKGSAYTVGLNNGLNASGSVRNMISSTTPANLLSYEIYKGSTTSRWGISGSERWASSASSSISTDQLSRTYSYTARVLTTQTTPPGGSYSDTLVVDVAF</sequence>
<dbReference type="STRING" id="1388748.GCA_000463155_02541"/>
<evidence type="ECO:0000313" key="3">
    <source>
        <dbReference type="EMBL" id="PSN08083.1"/>
    </source>
</evidence>
<feature type="chain" id="PRO_5015189793" evidence="1">
    <location>
        <begin position="21"/>
        <end position="321"/>
    </location>
</feature>
<dbReference type="Pfam" id="PF05229">
    <property type="entry name" value="SCPU"/>
    <property type="match status" value="2"/>
</dbReference>
<reference evidence="3 4" key="1">
    <citation type="submission" date="2018-03" db="EMBL/GenBank/DDBJ databases">
        <title>Draft genome sequence of the first documented clinical Siccibacter turicensis isolate in Austria.</title>
        <authorList>
            <person name="Lepuschitz S."/>
            <person name="Pekard-Amenitsch S."/>
            <person name="Haunold R."/>
            <person name="Schill S."/>
            <person name="Mach R."/>
            <person name="Allerberger F."/>
            <person name="Ruppitsch W."/>
            <person name="Forsythe S.J."/>
        </authorList>
    </citation>
    <scope>NUCLEOTIDE SEQUENCE [LARGE SCALE GENOMIC DNA]</scope>
    <source>
        <strain evidence="3 4">6100069499-17</strain>
    </source>
</reference>
<proteinExistence type="predicted"/>